<reference evidence="2 3" key="1">
    <citation type="submission" date="2019-04" db="EMBL/GenBank/DDBJ databases">
        <title>Vagococcus sp. nov., isolated from faeces of yaks (Bos grunniens).</title>
        <authorList>
            <person name="Ge Y."/>
        </authorList>
    </citation>
    <scope>NUCLEOTIDE SEQUENCE [LARGE SCALE GENOMIC DNA]</scope>
    <source>
        <strain evidence="2 3">MN-17</strain>
    </source>
</reference>
<dbReference type="Proteomes" id="UP000298615">
    <property type="component" value="Chromosome"/>
</dbReference>
<name>A0A4D7CTK9_9ENTE</name>
<evidence type="ECO:0000313" key="2">
    <source>
        <dbReference type="EMBL" id="QCI86543.1"/>
    </source>
</evidence>
<dbReference type="CDD" id="cd06223">
    <property type="entry name" value="PRTases_typeI"/>
    <property type="match status" value="1"/>
</dbReference>
<dbReference type="PANTHER" id="PTHR47505:SF1">
    <property type="entry name" value="DNA UTILIZATION PROTEIN YHGH"/>
    <property type="match status" value="1"/>
</dbReference>
<dbReference type="Pfam" id="PF00156">
    <property type="entry name" value="Pribosyltran"/>
    <property type="match status" value="1"/>
</dbReference>
<dbReference type="KEGG" id="vao:FA707_05975"/>
<dbReference type="AlphaFoldDB" id="A0A4D7CTK9"/>
<dbReference type="OrthoDB" id="9779910at2"/>
<dbReference type="InterPro" id="IPR029057">
    <property type="entry name" value="PRTase-like"/>
</dbReference>
<dbReference type="Gene3D" id="3.40.50.2020">
    <property type="match status" value="1"/>
</dbReference>
<evidence type="ECO:0000313" key="3">
    <source>
        <dbReference type="Proteomes" id="UP000298615"/>
    </source>
</evidence>
<evidence type="ECO:0000256" key="1">
    <source>
        <dbReference type="ARBA" id="ARBA00008007"/>
    </source>
</evidence>
<gene>
    <name evidence="2" type="ORF">FA707_05975</name>
</gene>
<organism evidence="2 3">
    <name type="scientific">Vagococcus zengguangii</name>
    <dbReference type="NCBI Taxonomy" id="2571750"/>
    <lineage>
        <taxon>Bacteria</taxon>
        <taxon>Bacillati</taxon>
        <taxon>Bacillota</taxon>
        <taxon>Bacilli</taxon>
        <taxon>Lactobacillales</taxon>
        <taxon>Enterococcaceae</taxon>
        <taxon>Vagococcus</taxon>
    </lineage>
</organism>
<dbReference type="InterPro" id="IPR051910">
    <property type="entry name" value="ComF/GntX_DNA_util-trans"/>
</dbReference>
<keyword evidence="3" id="KW-1185">Reference proteome</keyword>
<dbReference type="InterPro" id="IPR000836">
    <property type="entry name" value="PRTase_dom"/>
</dbReference>
<sequence>MNCLNCDRIIQENITLRELFSWQSLTPEILCKECRRMFISQKIDKNKGCKICHAFGEESICDECLEWRNIYGCDYQHHSCFYYNKFFSEWLERFKRQGDYVLGQIFAKEIARAVIDIHPDLVVPMPSATAHLAERGFNQVAVMLEFAGVSYIEPLVMTESSGSQSKKTREERLRAIINFELKEDYRSVLTQRSILLVDDVYTTGTTLHRAAHALAPYVKKIETFSLCR</sequence>
<accession>A0A4D7CTK9</accession>
<dbReference type="RefSeq" id="WP_136953374.1">
    <property type="nucleotide sequence ID" value="NZ_CP039712.1"/>
</dbReference>
<protein>
    <submittedName>
        <fullName evidence="2">ComF family protein</fullName>
    </submittedName>
</protein>
<proteinExistence type="inferred from homology"/>
<comment type="similarity">
    <text evidence="1">Belongs to the ComF/GntX family.</text>
</comment>
<dbReference type="PANTHER" id="PTHR47505">
    <property type="entry name" value="DNA UTILIZATION PROTEIN YHGH"/>
    <property type="match status" value="1"/>
</dbReference>
<dbReference type="SUPFAM" id="SSF53271">
    <property type="entry name" value="PRTase-like"/>
    <property type="match status" value="1"/>
</dbReference>
<dbReference type="EMBL" id="CP039712">
    <property type="protein sequence ID" value="QCI86543.1"/>
    <property type="molecule type" value="Genomic_DNA"/>
</dbReference>